<dbReference type="RefSeq" id="WP_072358204.1">
    <property type="nucleotide sequence ID" value="NZ_CP139972.1"/>
</dbReference>
<dbReference type="InterPro" id="IPR012910">
    <property type="entry name" value="Plug_dom"/>
</dbReference>
<reference evidence="9 11" key="1">
    <citation type="submission" date="2016-11" db="EMBL/GenBank/DDBJ databases">
        <authorList>
            <person name="Jaros S."/>
            <person name="Januszkiewicz K."/>
            <person name="Wedrychowicz H."/>
        </authorList>
    </citation>
    <scope>NUCLEOTIDE SEQUENCE [LARGE SCALE GENOMIC DNA]</scope>
    <source>
        <strain evidence="9 11">DSM 784</strain>
    </source>
</reference>
<dbReference type="Pfam" id="PF13715">
    <property type="entry name" value="CarbopepD_reg_2"/>
    <property type="match status" value="1"/>
</dbReference>
<sequence length="1156" mass="127488">MDKCTKKRGCPLGISYPKLSVWVLFFFVAWLPYINAQTHEKKLDLTVNSQPLKDVFQYIQKNSRFLVNYSPNDVDASVRVSIRIYDATAQEVLRAALANTGYIFTQSGNTFIVTRKPEDILIRGRITDEKGEPLVGVNVRIKSGSIGTISGPEGNYFLKVPGNNPTIVFSFLGYMTRQIPVSTTQKLDVQMAPDAKALNEFVVTTALGIQREEKGLGYATTVVKGEQLTNALSNNWTDALSGKVAGLNLVRSNAGPTGSNKIILRGENNLTGDNEALIVVDGVVINNGSGRRTGIDGETPYGTGSDNMPADYGTGLNDLNSEDIESVTILKGPGAAALYGQRGANGAVIITTKAGTPRKKGLGITLNSNESIENVNRWPELQYEYGQGLDGAAYYSYGASADGASTSGTSSAYGPKFDGQLFFQYDPVTQKVGTERTLWRPYTNQLQKFFQTGKTFTNSISVDGGTDKTTARFSFTNVNNDWIVPNTGYKRNTISMAVNSKINDKLTITSKVNYTNKWSDNLPGSGYGNQSLMYWYIFWQPNANIDWLRDYWVKGQEGRAIKYPFSSYPENPFAVANEFINRTNRNGITGNVQATYNFTKDLSLLVRTSIDFAYDQRAQERPYDAGAKLPKGSYRTQNIFSMEASSDFMLKYSKRFGEDFEFTATGGGSTLTNNYNKDETRADSLTFPGIFSFSNAAGPLLTIPYRSKYSINSFYGVITGGFRDYLFLDLTARQDWTSTLATPYRTTNAGFFYPAANLSFIASDVFHLPKMINYAKLRFSASSVGSGGTSAYLTSYNYETAGSLYNGGLSAPELLTNPNLKPLRTITYELGANVQFYNNRLGIDVAVYRGNTKDQHLKRIVDRASGFTRVLINAGDVRNEGIEIALNGTPISIKNGFRWSSNIVFSANRNRIMSLADSSVVLRNGPVGGGQIVAKVGGSMGDLYGRGYQRAPDGQIIYDANTGVALLTQEVKYLGNILPKAKIGWTNDFNYKGFNLHLLFDAQYGGVAHSLTHYKMAEQGKLKETLPGRYNGIIGNGVVATSDGKYRKNDVIATDIDEYYRSHYGVDNAEGSVFRTDFIKFREARIDYTFSKGLVKRLGFQRATVGVYGRDLFIWSPWPMFDPEFGTLYGSDILQGFEIGQFPSTRTLGFNLVIGL</sequence>
<evidence type="ECO:0000313" key="12">
    <source>
        <dbReference type="Proteomes" id="UP001326715"/>
    </source>
</evidence>
<dbReference type="NCBIfam" id="TIGR04057">
    <property type="entry name" value="SusC_RagA_signa"/>
    <property type="match status" value="1"/>
</dbReference>
<gene>
    <name evidence="9" type="ORF">SAMN05661012_01354</name>
    <name evidence="10" type="ORF">SR876_06765</name>
</gene>
<keyword evidence="2 7" id="KW-0813">Transport</keyword>
<dbReference type="Proteomes" id="UP001326715">
    <property type="component" value="Chromosome"/>
</dbReference>
<evidence type="ECO:0000256" key="1">
    <source>
        <dbReference type="ARBA" id="ARBA00004571"/>
    </source>
</evidence>
<dbReference type="Gene3D" id="2.170.130.10">
    <property type="entry name" value="TonB-dependent receptor, plug domain"/>
    <property type="match status" value="1"/>
</dbReference>
<evidence type="ECO:0000259" key="8">
    <source>
        <dbReference type="SMART" id="SM00965"/>
    </source>
</evidence>
<dbReference type="STRING" id="1004.SAMN05661012_01354"/>
<protein>
    <submittedName>
        <fullName evidence="10">SusC/RagA family TonB-linked outer membrane protein</fullName>
    </submittedName>
    <submittedName>
        <fullName evidence="9">TonB-linked outer membrane protein, SusC/RagA family</fullName>
    </submittedName>
</protein>
<evidence type="ECO:0000256" key="4">
    <source>
        <dbReference type="ARBA" id="ARBA00022692"/>
    </source>
</evidence>
<keyword evidence="5 7" id="KW-0472">Membrane</keyword>
<dbReference type="InterPro" id="IPR037066">
    <property type="entry name" value="Plug_dom_sf"/>
</dbReference>
<dbReference type="AlphaFoldDB" id="A0A1K1NJ20"/>
<dbReference type="EMBL" id="CP140154">
    <property type="protein sequence ID" value="WQG91194.1"/>
    <property type="molecule type" value="Genomic_DNA"/>
</dbReference>
<dbReference type="InterPro" id="IPR008969">
    <property type="entry name" value="CarboxyPept-like_regulatory"/>
</dbReference>
<accession>A0A1K1NJ20</accession>
<keyword evidence="3 7" id="KW-1134">Transmembrane beta strand</keyword>
<dbReference type="Pfam" id="PF07660">
    <property type="entry name" value="STN"/>
    <property type="match status" value="1"/>
</dbReference>
<feature type="domain" description="Secretin/TonB short N-terminal" evidence="8">
    <location>
        <begin position="65"/>
        <end position="116"/>
    </location>
</feature>
<dbReference type="GO" id="GO:0009279">
    <property type="term" value="C:cell outer membrane"/>
    <property type="evidence" value="ECO:0007669"/>
    <property type="project" value="UniProtKB-SubCell"/>
</dbReference>
<keyword evidence="6 7" id="KW-0998">Cell outer membrane</keyword>
<comment type="subcellular location">
    <subcellularLocation>
        <location evidence="1 7">Cell outer membrane</location>
        <topology evidence="1 7">Multi-pass membrane protein</topology>
    </subcellularLocation>
</comment>
<dbReference type="NCBIfam" id="TIGR04056">
    <property type="entry name" value="OMP_RagA_SusC"/>
    <property type="match status" value="1"/>
</dbReference>
<proteinExistence type="inferred from homology"/>
<dbReference type="Proteomes" id="UP000183788">
    <property type="component" value="Unassembled WGS sequence"/>
</dbReference>
<organism evidence="9 11">
    <name type="scientific">Chitinophaga sancti</name>
    <dbReference type="NCBI Taxonomy" id="1004"/>
    <lineage>
        <taxon>Bacteria</taxon>
        <taxon>Pseudomonadati</taxon>
        <taxon>Bacteroidota</taxon>
        <taxon>Chitinophagia</taxon>
        <taxon>Chitinophagales</taxon>
        <taxon>Chitinophagaceae</taxon>
        <taxon>Chitinophaga</taxon>
    </lineage>
</organism>
<dbReference type="PROSITE" id="PS52016">
    <property type="entry name" value="TONB_DEPENDENT_REC_3"/>
    <property type="match status" value="1"/>
</dbReference>
<dbReference type="InterPro" id="IPR036942">
    <property type="entry name" value="Beta-barrel_TonB_sf"/>
</dbReference>
<name>A0A1K1NJ20_9BACT</name>
<comment type="similarity">
    <text evidence="7">Belongs to the TonB-dependent receptor family.</text>
</comment>
<dbReference type="EMBL" id="FPIZ01000003">
    <property type="protein sequence ID" value="SFW35331.1"/>
    <property type="molecule type" value="Genomic_DNA"/>
</dbReference>
<dbReference type="SUPFAM" id="SSF49464">
    <property type="entry name" value="Carboxypeptidase regulatory domain-like"/>
    <property type="match status" value="1"/>
</dbReference>
<dbReference type="OrthoDB" id="9768177at2"/>
<evidence type="ECO:0000256" key="5">
    <source>
        <dbReference type="ARBA" id="ARBA00023136"/>
    </source>
</evidence>
<dbReference type="Gene3D" id="2.40.170.20">
    <property type="entry name" value="TonB-dependent receptor, beta-barrel domain"/>
    <property type="match status" value="1"/>
</dbReference>
<evidence type="ECO:0000256" key="2">
    <source>
        <dbReference type="ARBA" id="ARBA00022448"/>
    </source>
</evidence>
<dbReference type="Pfam" id="PF07715">
    <property type="entry name" value="Plug"/>
    <property type="match status" value="1"/>
</dbReference>
<dbReference type="Gene3D" id="2.60.40.1120">
    <property type="entry name" value="Carboxypeptidase-like, regulatory domain"/>
    <property type="match status" value="1"/>
</dbReference>
<evidence type="ECO:0000313" key="10">
    <source>
        <dbReference type="EMBL" id="WQG91194.1"/>
    </source>
</evidence>
<evidence type="ECO:0000313" key="9">
    <source>
        <dbReference type="EMBL" id="SFW35331.1"/>
    </source>
</evidence>
<evidence type="ECO:0000256" key="6">
    <source>
        <dbReference type="ARBA" id="ARBA00023237"/>
    </source>
</evidence>
<dbReference type="SMART" id="SM00965">
    <property type="entry name" value="STN"/>
    <property type="match status" value="1"/>
</dbReference>
<dbReference type="SUPFAM" id="SSF56935">
    <property type="entry name" value="Porins"/>
    <property type="match status" value="1"/>
</dbReference>
<dbReference type="InterPro" id="IPR039426">
    <property type="entry name" value="TonB-dep_rcpt-like"/>
</dbReference>
<evidence type="ECO:0000256" key="3">
    <source>
        <dbReference type="ARBA" id="ARBA00022452"/>
    </source>
</evidence>
<evidence type="ECO:0000256" key="7">
    <source>
        <dbReference type="PROSITE-ProRule" id="PRU01360"/>
    </source>
</evidence>
<keyword evidence="12" id="KW-1185">Reference proteome</keyword>
<evidence type="ECO:0000313" key="11">
    <source>
        <dbReference type="Proteomes" id="UP000183788"/>
    </source>
</evidence>
<reference evidence="10 12" key="2">
    <citation type="submission" date="2023-11" db="EMBL/GenBank/DDBJ databases">
        <title>MicrobeMod: A computational toolkit for identifying prokaryotic methylation and restriction-modification with nanopore sequencing.</title>
        <authorList>
            <person name="Crits-Christoph A."/>
            <person name="Kang S.C."/>
            <person name="Lee H."/>
            <person name="Ostrov N."/>
        </authorList>
    </citation>
    <scope>NUCLEOTIDE SEQUENCE [LARGE SCALE GENOMIC DNA]</scope>
    <source>
        <strain evidence="10 12">ATCC 23090</strain>
    </source>
</reference>
<dbReference type="InterPro" id="IPR023996">
    <property type="entry name" value="TonB-dep_OMP_SusC/RagA"/>
</dbReference>
<dbReference type="InterPro" id="IPR023997">
    <property type="entry name" value="TonB-dep_OMP_SusC/RagA_CS"/>
</dbReference>
<keyword evidence="4 7" id="KW-0812">Transmembrane</keyword>
<dbReference type="InterPro" id="IPR011662">
    <property type="entry name" value="Secretin/TonB_short_N"/>
</dbReference>